<dbReference type="InterPro" id="IPR005039">
    <property type="entry name" value="Ant_C"/>
</dbReference>
<sequence>MNDLQIFNNVEFGQIRTITKDNEVWFVGRDIAEALGYSDTNKAVAMHVDDEDKQLNDKTSSSFGQRGATIINESGLYSLVLSSKLSSAKKFKRWITSEVLPSIRKHGGYLTPAKIEEVLLNPDTIIKLATDLKEERAKRVEVEKQLEINKPKVLFAEAVATAKTSILIGELAKLIKQNGYDIGQKRLFQYLRENGYLIKQKGSAYNSPTQKSMDMGLFEIKERTINHSDHIEIVKTTKVTGKGQIYFINLFNKLERKSA</sequence>
<dbReference type="PANTHER" id="PTHR36180">
    <property type="entry name" value="DNA-BINDING PROTEIN-RELATED-RELATED"/>
    <property type="match status" value="1"/>
</dbReference>
<proteinExistence type="predicted"/>
<protein>
    <submittedName>
        <fullName evidence="2">Uncharacterized phage-encoded protein</fullName>
    </submittedName>
</protein>
<accession>A0A378NSX9</accession>
<dbReference type="PROSITE" id="PS51750">
    <property type="entry name" value="BRO_N"/>
    <property type="match status" value="1"/>
</dbReference>
<dbReference type="SMART" id="SM01040">
    <property type="entry name" value="Bro-N"/>
    <property type="match status" value="1"/>
</dbReference>
<evidence type="ECO:0000313" key="2">
    <source>
        <dbReference type="EMBL" id="STY71493.1"/>
    </source>
</evidence>
<gene>
    <name evidence="2" type="ORF">NCTC10571_01649</name>
</gene>
<dbReference type="AlphaFoldDB" id="A0A378NSX9"/>
<dbReference type="InterPro" id="IPR003497">
    <property type="entry name" value="BRO_N_domain"/>
</dbReference>
<name>A0A378NSX9_9FIRM</name>
<reference evidence="2 3" key="1">
    <citation type="submission" date="2018-06" db="EMBL/GenBank/DDBJ databases">
        <authorList>
            <consortium name="Pathogen Informatics"/>
            <person name="Doyle S."/>
        </authorList>
    </citation>
    <scope>NUCLEOTIDE SEQUENCE [LARGE SCALE GENOMIC DNA]</scope>
    <source>
        <strain evidence="2 3">NCTC10571</strain>
    </source>
</reference>
<dbReference type="Pfam" id="PF03374">
    <property type="entry name" value="ANT"/>
    <property type="match status" value="1"/>
</dbReference>
<dbReference type="Pfam" id="PF02498">
    <property type="entry name" value="Bro-N"/>
    <property type="match status" value="1"/>
</dbReference>
<evidence type="ECO:0000259" key="1">
    <source>
        <dbReference type="PROSITE" id="PS51750"/>
    </source>
</evidence>
<dbReference type="GO" id="GO:0003677">
    <property type="term" value="F:DNA binding"/>
    <property type="evidence" value="ECO:0007669"/>
    <property type="project" value="InterPro"/>
</dbReference>
<dbReference type="RefSeq" id="WP_115151817.1">
    <property type="nucleotide sequence ID" value="NZ_UGPP01000001.1"/>
</dbReference>
<organism evidence="2 3">
    <name type="scientific">Megamonas hypermegale</name>
    <dbReference type="NCBI Taxonomy" id="158847"/>
    <lineage>
        <taxon>Bacteria</taxon>
        <taxon>Bacillati</taxon>
        <taxon>Bacillota</taxon>
        <taxon>Negativicutes</taxon>
        <taxon>Selenomonadales</taxon>
        <taxon>Selenomonadaceae</taxon>
        <taxon>Megamonas</taxon>
    </lineage>
</organism>
<dbReference type="Proteomes" id="UP000255234">
    <property type="component" value="Unassembled WGS sequence"/>
</dbReference>
<evidence type="ECO:0000313" key="3">
    <source>
        <dbReference type="Proteomes" id="UP000255234"/>
    </source>
</evidence>
<feature type="domain" description="Bro-N" evidence="1">
    <location>
        <begin position="1"/>
        <end position="107"/>
    </location>
</feature>
<dbReference type="EMBL" id="UGPP01000001">
    <property type="protein sequence ID" value="STY71493.1"/>
    <property type="molecule type" value="Genomic_DNA"/>
</dbReference>
<dbReference type="PANTHER" id="PTHR36180:SF2">
    <property type="entry name" value="BRO FAMILY PROTEIN"/>
    <property type="match status" value="1"/>
</dbReference>